<dbReference type="OrthoDB" id="10264655at2759"/>
<proteinExistence type="inferred from homology"/>
<feature type="compositionally biased region" description="Basic residues" evidence="3">
    <location>
        <begin position="391"/>
        <end position="401"/>
    </location>
</feature>
<feature type="domain" description="Cyclin-like" evidence="4">
    <location>
        <begin position="176"/>
        <end position="260"/>
    </location>
</feature>
<evidence type="ECO:0000313" key="6">
    <source>
        <dbReference type="EMBL" id="CAH1103965.1"/>
    </source>
</evidence>
<dbReference type="GO" id="GO:0016538">
    <property type="term" value="F:cyclin-dependent protein serine/threonine kinase regulator activity"/>
    <property type="evidence" value="ECO:0007669"/>
    <property type="project" value="InterPro"/>
</dbReference>
<organism evidence="6 7">
    <name type="scientific">Psylliodes chrysocephalus</name>
    <dbReference type="NCBI Taxonomy" id="3402493"/>
    <lineage>
        <taxon>Eukaryota</taxon>
        <taxon>Metazoa</taxon>
        <taxon>Ecdysozoa</taxon>
        <taxon>Arthropoda</taxon>
        <taxon>Hexapoda</taxon>
        <taxon>Insecta</taxon>
        <taxon>Pterygota</taxon>
        <taxon>Neoptera</taxon>
        <taxon>Endopterygota</taxon>
        <taxon>Coleoptera</taxon>
        <taxon>Polyphaga</taxon>
        <taxon>Cucujiformia</taxon>
        <taxon>Chrysomeloidea</taxon>
        <taxon>Chrysomelidae</taxon>
        <taxon>Galerucinae</taxon>
        <taxon>Alticini</taxon>
        <taxon>Psylliodes</taxon>
    </lineage>
</organism>
<evidence type="ECO:0000256" key="1">
    <source>
        <dbReference type="ARBA" id="ARBA00023127"/>
    </source>
</evidence>
<evidence type="ECO:0000259" key="5">
    <source>
        <dbReference type="SMART" id="SM01332"/>
    </source>
</evidence>
<comment type="similarity">
    <text evidence="2">Belongs to the cyclin family.</text>
</comment>
<evidence type="ECO:0000259" key="4">
    <source>
        <dbReference type="SMART" id="SM00385"/>
    </source>
</evidence>
<feature type="compositionally biased region" description="Low complexity" evidence="3">
    <location>
        <begin position="292"/>
        <end position="306"/>
    </location>
</feature>
<feature type="domain" description="Cyclin-like" evidence="4">
    <location>
        <begin position="61"/>
        <end position="163"/>
    </location>
</feature>
<dbReference type="InterPro" id="IPR043198">
    <property type="entry name" value="Cyclin/Ssn8"/>
</dbReference>
<feature type="compositionally biased region" description="Basic and acidic residues" evidence="3">
    <location>
        <begin position="405"/>
        <end position="499"/>
    </location>
</feature>
<keyword evidence="7" id="KW-1185">Reference proteome</keyword>
<dbReference type="InterPro" id="IPR013763">
    <property type="entry name" value="Cyclin-like_dom"/>
</dbReference>
<dbReference type="AlphaFoldDB" id="A0A9P0CQC1"/>
<keyword evidence="1 2" id="KW-0195">Cyclin</keyword>
<dbReference type="SUPFAM" id="SSF47954">
    <property type="entry name" value="Cyclin-like"/>
    <property type="match status" value="2"/>
</dbReference>
<reference evidence="6" key="1">
    <citation type="submission" date="2022-01" db="EMBL/GenBank/DDBJ databases">
        <authorList>
            <person name="King R."/>
        </authorList>
    </citation>
    <scope>NUCLEOTIDE SEQUENCE</scope>
</reference>
<evidence type="ECO:0000256" key="2">
    <source>
        <dbReference type="RuleBase" id="RU000383"/>
    </source>
</evidence>
<dbReference type="Pfam" id="PF00134">
    <property type="entry name" value="Cyclin_N"/>
    <property type="match status" value="1"/>
</dbReference>
<sequence length="499" mass="58338">MGSTKSDNVTNSVKNNSKPYGKVVLTLKNQLLPEEQLSPTPSQKDGLGLDTEIDLRIYGCELIQTAGILLKLPQVAMATGQVLLQRFYYSKSLVRHPVEHTAMACVCLASKIEEAPRRVRDVINVFTHIRQVNSNKTIQPVILDPNYIHLKNLVIKAERRVLKELGFCVHIKHPHKIIVMYLQVLGYHNHQKLMQYSWNYMNDSLRTDVFVRYQPETVACACIYLTARKLKLPLPKNPSWFSIFGATEGDIRDISVRILKLYARPKPNIEMLEQKVEELCEKYKAARVKARGSGNNTPNNSSSSPNQDKITGAHNAWGGFISRSGSHIVPSVNDKHSRSRSRSATHSPDNKHRKRSSKKHRSRSRSTSRNHKKGHKRKSYSRSRSTTPPPKTKKRDKRRSSRSPSIERDSKNDRYIERYDKYDRYNRDDDRDRYSEKDKYDDKKDRKDRYDRDDKYKDRDDKYKDRDDKYSSRDDRDKYKKSKHRDDDKSENRSKDRRR</sequence>
<protein>
    <recommendedName>
        <fullName evidence="8">Cyclin-L1</fullName>
    </recommendedName>
</protein>
<dbReference type="InterPro" id="IPR004367">
    <property type="entry name" value="Cyclin_C-dom"/>
</dbReference>
<dbReference type="SMART" id="SM01332">
    <property type="entry name" value="Cyclin_C"/>
    <property type="match status" value="1"/>
</dbReference>
<accession>A0A9P0CQC1</accession>
<feature type="region of interest" description="Disordered" evidence="3">
    <location>
        <begin position="290"/>
        <end position="499"/>
    </location>
</feature>
<dbReference type="Pfam" id="PF02984">
    <property type="entry name" value="Cyclin_C"/>
    <property type="match status" value="1"/>
</dbReference>
<dbReference type="FunFam" id="1.10.472.10:FF:000031">
    <property type="entry name" value="cyclin-L1-1-like isoform X1"/>
    <property type="match status" value="1"/>
</dbReference>
<evidence type="ECO:0000256" key="3">
    <source>
        <dbReference type="SAM" id="MobiDB-lite"/>
    </source>
</evidence>
<feature type="domain" description="Cyclin C-terminal" evidence="5">
    <location>
        <begin position="172"/>
        <end position="307"/>
    </location>
</feature>
<feature type="compositionally biased region" description="Basic residues" evidence="3">
    <location>
        <begin position="351"/>
        <end position="381"/>
    </location>
</feature>
<dbReference type="EMBL" id="OV651827">
    <property type="protein sequence ID" value="CAH1103965.1"/>
    <property type="molecule type" value="Genomic_DNA"/>
</dbReference>
<dbReference type="Gene3D" id="1.10.472.10">
    <property type="entry name" value="Cyclin-like"/>
    <property type="match status" value="2"/>
</dbReference>
<gene>
    <name evidence="6" type="ORF">PSYICH_LOCUS4813</name>
</gene>
<dbReference type="InterPro" id="IPR006671">
    <property type="entry name" value="Cyclin_N"/>
</dbReference>
<dbReference type="GO" id="GO:0006357">
    <property type="term" value="P:regulation of transcription by RNA polymerase II"/>
    <property type="evidence" value="ECO:0007669"/>
    <property type="project" value="InterPro"/>
</dbReference>
<dbReference type="FunFam" id="1.10.472.10:FF:000016">
    <property type="entry name" value="cyclin-L1 isoform X1"/>
    <property type="match status" value="1"/>
</dbReference>
<evidence type="ECO:0000313" key="7">
    <source>
        <dbReference type="Proteomes" id="UP001153636"/>
    </source>
</evidence>
<dbReference type="InterPro" id="IPR036915">
    <property type="entry name" value="Cyclin-like_sf"/>
</dbReference>
<dbReference type="PIRSF" id="PIRSF036580">
    <property type="entry name" value="Cyclin_L"/>
    <property type="match status" value="1"/>
</dbReference>
<evidence type="ECO:0008006" key="8">
    <source>
        <dbReference type="Google" id="ProtNLM"/>
    </source>
</evidence>
<dbReference type="SMART" id="SM00385">
    <property type="entry name" value="CYCLIN"/>
    <property type="match status" value="2"/>
</dbReference>
<dbReference type="PANTHER" id="PTHR10026">
    <property type="entry name" value="CYCLIN"/>
    <property type="match status" value="1"/>
</dbReference>
<name>A0A9P0CQC1_9CUCU</name>
<dbReference type="Proteomes" id="UP001153636">
    <property type="component" value="Chromosome 15"/>
</dbReference>